<feature type="transmembrane region" description="Helical" evidence="7">
    <location>
        <begin position="25"/>
        <end position="50"/>
    </location>
</feature>
<keyword evidence="5 7" id="KW-0472">Membrane</keyword>
<dbReference type="Gene3D" id="1.20.1740.10">
    <property type="entry name" value="Amino acid/polyamine transporter I"/>
    <property type="match status" value="1"/>
</dbReference>
<accession>A0ABR3ZJW0</accession>
<keyword evidence="2" id="KW-0813">Transport</keyword>
<evidence type="ECO:0000256" key="5">
    <source>
        <dbReference type="ARBA" id="ARBA00023136"/>
    </source>
</evidence>
<evidence type="ECO:0000256" key="4">
    <source>
        <dbReference type="ARBA" id="ARBA00022989"/>
    </source>
</evidence>
<feature type="transmembrane region" description="Helical" evidence="7">
    <location>
        <begin position="182"/>
        <end position="200"/>
    </location>
</feature>
<feature type="transmembrane region" description="Helical" evidence="7">
    <location>
        <begin position="539"/>
        <end position="558"/>
    </location>
</feature>
<feature type="transmembrane region" description="Helical" evidence="7">
    <location>
        <begin position="361"/>
        <end position="381"/>
    </location>
</feature>
<comment type="subcellular location">
    <subcellularLocation>
        <location evidence="1">Membrane</location>
        <topology evidence="1">Multi-pass membrane protein</topology>
    </subcellularLocation>
</comment>
<dbReference type="Pfam" id="PF13520">
    <property type="entry name" value="AA_permease_2"/>
    <property type="match status" value="1"/>
</dbReference>
<feature type="transmembrane region" description="Helical" evidence="7">
    <location>
        <begin position="150"/>
        <end position="170"/>
    </location>
</feature>
<feature type="transmembrane region" description="Helical" evidence="7">
    <location>
        <begin position="104"/>
        <end position="130"/>
    </location>
</feature>
<evidence type="ECO:0000313" key="9">
    <source>
        <dbReference type="Proteomes" id="UP001583186"/>
    </source>
</evidence>
<dbReference type="PANTHER" id="PTHR45649:SF1">
    <property type="entry name" value="TRANSPORTER, PUTATIVE (EUROFUNG)-RELATED"/>
    <property type="match status" value="1"/>
</dbReference>
<sequence length="581" mass="62937">MALTSDDVGLAKLGKKQEMKRRFGFWSLLGFATSELIIWEAVLSLLSLGFTNGGPAGLVYGYIISWLSSMSVYLVISELASMAPIAAGQYYWVFMLAPNGYREFASYLIGWLTSMAWISTIATDCIYGGTILQGLMILRDPSYAERAQRWQGTLFAWAMIFSAILINAIIPGSQPKFEIGTIMLHVAGFFTVVGCLWAYGEHSTSSFVFTTSINEGGWPTQGLSYLVGYVGCVSNFVGADCSVHMAEEVDRPSRNVPLAIMTSLVFNGIIGLTMMLTLLYNVGDVDSVLNSATGYPFLQVFYNALKSVPGAVALGAVTLALTWSCAIGILTTASRMSWSFARDRGAPFSDTLRKVDKRNQVPINAILVVGACSAVICLIYVGSSAAFNDVVSLNITGFYGSYFVPSAFLLYRRIKGQIKPYPGKASTSVDPEEVPEKVLAGGPAGSDADGDADIADAPEKSAITGSNKVDLATAQTSPSFADGTVAALEIIAEDHSWGWFHVPGWLGIANNIYACCYMVFVIFFSLWPSEYHPNAQTMNYSIVVTSGVLIFSLIWYFIRARKEYHGPIIDSEVAAIVVQTH</sequence>
<feature type="region of interest" description="Disordered" evidence="6">
    <location>
        <begin position="422"/>
        <end position="451"/>
    </location>
</feature>
<evidence type="ECO:0000256" key="1">
    <source>
        <dbReference type="ARBA" id="ARBA00004141"/>
    </source>
</evidence>
<keyword evidence="4 7" id="KW-1133">Transmembrane helix</keyword>
<dbReference type="Proteomes" id="UP001583186">
    <property type="component" value="Unassembled WGS sequence"/>
</dbReference>
<feature type="transmembrane region" description="Helical" evidence="7">
    <location>
        <begin position="70"/>
        <end position="92"/>
    </location>
</feature>
<dbReference type="InterPro" id="IPR002293">
    <property type="entry name" value="AA/rel_permease1"/>
</dbReference>
<gene>
    <name evidence="8" type="ORF">Sste5346_002007</name>
</gene>
<name>A0ABR3ZJW0_9PEZI</name>
<dbReference type="PANTHER" id="PTHR45649">
    <property type="entry name" value="AMINO-ACID PERMEASE BAT1"/>
    <property type="match status" value="1"/>
</dbReference>
<evidence type="ECO:0000256" key="2">
    <source>
        <dbReference type="ARBA" id="ARBA00022448"/>
    </source>
</evidence>
<proteinExistence type="predicted"/>
<evidence type="ECO:0008006" key="10">
    <source>
        <dbReference type="Google" id="ProtNLM"/>
    </source>
</evidence>
<evidence type="ECO:0000256" key="3">
    <source>
        <dbReference type="ARBA" id="ARBA00022692"/>
    </source>
</evidence>
<comment type="caution">
    <text evidence="8">The sequence shown here is derived from an EMBL/GenBank/DDBJ whole genome shotgun (WGS) entry which is preliminary data.</text>
</comment>
<protein>
    <recommendedName>
        <fullName evidence="10">Choline transport protein</fullName>
    </recommendedName>
</protein>
<feature type="transmembrane region" description="Helical" evidence="7">
    <location>
        <begin position="258"/>
        <end position="280"/>
    </location>
</feature>
<reference evidence="8 9" key="1">
    <citation type="journal article" date="2024" name="IMA Fungus">
        <title>IMA Genome - F19 : A genome assembly and annotation guide to empower mycologists, including annotated draft genome sequences of Ceratocystis pirilliformis, Diaporthe australafricana, Fusarium ophioides, Paecilomyces lecythidis, and Sporothrix stenoceras.</title>
        <authorList>
            <person name="Aylward J."/>
            <person name="Wilson A.M."/>
            <person name="Visagie C.M."/>
            <person name="Spraker J."/>
            <person name="Barnes I."/>
            <person name="Buitendag C."/>
            <person name="Ceriani C."/>
            <person name="Del Mar Angel L."/>
            <person name="du Plessis D."/>
            <person name="Fuchs T."/>
            <person name="Gasser K."/>
            <person name="Kramer D."/>
            <person name="Li W."/>
            <person name="Munsamy K."/>
            <person name="Piso A."/>
            <person name="Price J.L."/>
            <person name="Sonnekus B."/>
            <person name="Thomas C."/>
            <person name="van der Nest A."/>
            <person name="van Dijk A."/>
            <person name="van Heerden A."/>
            <person name="van Vuuren N."/>
            <person name="Yilmaz N."/>
            <person name="Duong T.A."/>
            <person name="van der Merwe N.A."/>
            <person name="Wingfield M.J."/>
            <person name="Wingfield B.D."/>
        </authorList>
    </citation>
    <scope>NUCLEOTIDE SEQUENCE [LARGE SCALE GENOMIC DNA]</scope>
    <source>
        <strain evidence="8 9">CMW 5346</strain>
    </source>
</reference>
<dbReference type="EMBL" id="JAWCUI010000008">
    <property type="protein sequence ID" value="KAL1900946.1"/>
    <property type="molecule type" value="Genomic_DNA"/>
</dbReference>
<evidence type="ECO:0000313" key="8">
    <source>
        <dbReference type="EMBL" id="KAL1900946.1"/>
    </source>
</evidence>
<keyword evidence="3 7" id="KW-0812">Transmembrane</keyword>
<keyword evidence="9" id="KW-1185">Reference proteome</keyword>
<feature type="transmembrane region" description="Helical" evidence="7">
    <location>
        <begin position="311"/>
        <end position="333"/>
    </location>
</feature>
<organism evidence="8 9">
    <name type="scientific">Sporothrix stenoceras</name>
    <dbReference type="NCBI Taxonomy" id="5173"/>
    <lineage>
        <taxon>Eukaryota</taxon>
        <taxon>Fungi</taxon>
        <taxon>Dikarya</taxon>
        <taxon>Ascomycota</taxon>
        <taxon>Pezizomycotina</taxon>
        <taxon>Sordariomycetes</taxon>
        <taxon>Sordariomycetidae</taxon>
        <taxon>Ophiostomatales</taxon>
        <taxon>Ophiostomataceae</taxon>
        <taxon>Sporothrix</taxon>
    </lineage>
</organism>
<dbReference type="PIRSF" id="PIRSF006060">
    <property type="entry name" value="AA_transporter"/>
    <property type="match status" value="1"/>
</dbReference>
<feature type="transmembrane region" description="Helical" evidence="7">
    <location>
        <begin position="505"/>
        <end position="527"/>
    </location>
</feature>
<evidence type="ECO:0000256" key="6">
    <source>
        <dbReference type="SAM" id="MobiDB-lite"/>
    </source>
</evidence>
<evidence type="ECO:0000256" key="7">
    <source>
        <dbReference type="SAM" id="Phobius"/>
    </source>
</evidence>
<feature type="transmembrane region" description="Helical" evidence="7">
    <location>
        <begin position="393"/>
        <end position="411"/>
    </location>
</feature>